<keyword evidence="1" id="KW-0812">Transmembrane</keyword>
<organism evidence="3">
    <name type="scientific">Harpegnathos saltator</name>
    <name type="common">Jerdon's jumping ant</name>
    <dbReference type="NCBI Taxonomy" id="610380"/>
    <lineage>
        <taxon>Eukaryota</taxon>
        <taxon>Metazoa</taxon>
        <taxon>Ecdysozoa</taxon>
        <taxon>Arthropoda</taxon>
        <taxon>Hexapoda</taxon>
        <taxon>Insecta</taxon>
        <taxon>Pterygota</taxon>
        <taxon>Neoptera</taxon>
        <taxon>Endopterygota</taxon>
        <taxon>Hymenoptera</taxon>
        <taxon>Apocrita</taxon>
        <taxon>Aculeata</taxon>
        <taxon>Formicoidea</taxon>
        <taxon>Formicidae</taxon>
        <taxon>Ponerinae</taxon>
        <taxon>Ponerini</taxon>
        <taxon>Harpegnathos</taxon>
    </lineage>
</organism>
<accession>E2BKA6</accession>
<dbReference type="AlphaFoldDB" id="E2BKA6"/>
<dbReference type="PANTHER" id="PTHR15260">
    <property type="entry name" value="SARCOSPAN"/>
    <property type="match status" value="1"/>
</dbReference>
<dbReference type="InterPro" id="IPR030429">
    <property type="entry name" value="Sarcospan"/>
</dbReference>
<evidence type="ECO:0008006" key="4">
    <source>
        <dbReference type="Google" id="ProtNLM"/>
    </source>
</evidence>
<reference evidence="2 3" key="1">
    <citation type="journal article" date="2010" name="Science">
        <title>Genomic comparison of the ants Camponotus floridanus and Harpegnathos saltator.</title>
        <authorList>
            <person name="Bonasio R."/>
            <person name="Zhang G."/>
            <person name="Ye C."/>
            <person name="Mutti N.S."/>
            <person name="Fang X."/>
            <person name="Qin N."/>
            <person name="Donahue G."/>
            <person name="Yang P."/>
            <person name="Li Q."/>
            <person name="Li C."/>
            <person name="Zhang P."/>
            <person name="Huang Z."/>
            <person name="Berger S.L."/>
            <person name="Reinberg D."/>
            <person name="Wang J."/>
            <person name="Liebig J."/>
        </authorList>
    </citation>
    <scope>NUCLEOTIDE SEQUENCE [LARGE SCALE GENOMIC DNA]</scope>
    <source>
        <strain evidence="2 3">R22 G/1</strain>
    </source>
</reference>
<dbReference type="EMBL" id="GL448770">
    <property type="protein sequence ID" value="EFN83903.1"/>
    <property type="molecule type" value="Genomic_DNA"/>
</dbReference>
<dbReference type="STRING" id="610380.E2BKA6"/>
<evidence type="ECO:0000313" key="2">
    <source>
        <dbReference type="EMBL" id="EFN83903.1"/>
    </source>
</evidence>
<feature type="transmembrane region" description="Helical" evidence="1">
    <location>
        <begin position="132"/>
        <end position="153"/>
    </location>
</feature>
<evidence type="ECO:0000256" key="1">
    <source>
        <dbReference type="SAM" id="Phobius"/>
    </source>
</evidence>
<feature type="transmembrane region" description="Helical" evidence="1">
    <location>
        <begin position="91"/>
        <end position="111"/>
    </location>
</feature>
<dbReference type="PANTHER" id="PTHR15260:SF1">
    <property type="entry name" value="SARCOSPAN"/>
    <property type="match status" value="1"/>
</dbReference>
<protein>
    <recommendedName>
        <fullName evidence="4">Sarcospan</fullName>
    </recommendedName>
</protein>
<feature type="transmembrane region" description="Helical" evidence="1">
    <location>
        <begin position="203"/>
        <end position="227"/>
    </location>
</feature>
<dbReference type="Proteomes" id="UP000008237">
    <property type="component" value="Unassembled WGS sequence"/>
</dbReference>
<feature type="transmembrane region" description="Helical" evidence="1">
    <location>
        <begin position="58"/>
        <end position="79"/>
    </location>
</feature>
<keyword evidence="3" id="KW-1185">Reference proteome</keyword>
<keyword evidence="1" id="KW-1133">Transmembrane helix</keyword>
<keyword evidence="1" id="KW-0472">Membrane</keyword>
<proteinExistence type="predicted"/>
<name>E2BKA6_HARSA</name>
<evidence type="ECO:0000313" key="3">
    <source>
        <dbReference type="Proteomes" id="UP000008237"/>
    </source>
</evidence>
<sequence length="268" mass="29606">MQAGRQAGRQTGRQAGRHRCIRDTVSENCAFASDTSDTAYGPEKFLPPLVYYRRTARCLATLQTILGIAVIVLSLWLLLWTPSLPVINNPYWSGIPLLLSGSFGISLLCCFKKEYPSMRPGICLSTTKAISVFLAVLATVACITACVSSTMHLSRLMELECTPARLLNATCVCRPRGAPPDSFEFIEGAVRYVDLNCPDVQGILTILLIFSSVCNGLSALVAGWYSYVHWSTRQKRPQAQYRQVRTNAVYTNKPLNSGQIYRSSPAER</sequence>
<dbReference type="OrthoDB" id="7685256at2759"/>
<gene>
    <name evidence="2" type="ORF">EAI_00457</name>
</gene>
<dbReference type="InParanoid" id="E2BKA6"/>
<dbReference type="GO" id="GO:0016010">
    <property type="term" value="C:dystrophin-associated glycoprotein complex"/>
    <property type="evidence" value="ECO:0007669"/>
    <property type="project" value="InterPro"/>
</dbReference>
<dbReference type="OMA" id="RMCSLTT"/>
<dbReference type="GO" id="GO:0042383">
    <property type="term" value="C:sarcolemma"/>
    <property type="evidence" value="ECO:0007669"/>
    <property type="project" value="TreeGrafter"/>
</dbReference>